<dbReference type="InterPro" id="IPR027417">
    <property type="entry name" value="P-loop_NTPase"/>
</dbReference>
<evidence type="ECO:0000313" key="10">
    <source>
        <dbReference type="EMBL" id="GAA3697713.1"/>
    </source>
</evidence>
<evidence type="ECO:0000256" key="2">
    <source>
        <dbReference type="ARBA" id="ARBA00005417"/>
    </source>
</evidence>
<evidence type="ECO:0000256" key="5">
    <source>
        <dbReference type="ARBA" id="ARBA00022741"/>
    </source>
</evidence>
<evidence type="ECO:0000256" key="3">
    <source>
        <dbReference type="ARBA" id="ARBA00022448"/>
    </source>
</evidence>
<evidence type="ECO:0000259" key="9">
    <source>
        <dbReference type="PROSITE" id="PS50893"/>
    </source>
</evidence>
<evidence type="ECO:0000256" key="7">
    <source>
        <dbReference type="ARBA" id="ARBA00023136"/>
    </source>
</evidence>
<dbReference type="InterPro" id="IPR017871">
    <property type="entry name" value="ABC_transporter-like_CS"/>
</dbReference>
<proteinExistence type="inferred from homology"/>
<evidence type="ECO:0000313" key="11">
    <source>
        <dbReference type="Proteomes" id="UP001500051"/>
    </source>
</evidence>
<comment type="subcellular location">
    <subcellularLocation>
        <location evidence="1">Cell membrane</location>
        <topology evidence="1">Peripheral membrane protein</topology>
    </subcellularLocation>
</comment>
<feature type="region of interest" description="Disordered" evidence="8">
    <location>
        <begin position="92"/>
        <end position="111"/>
    </location>
</feature>
<accession>A0ABP7D161</accession>
<dbReference type="Proteomes" id="UP001500051">
    <property type="component" value="Unassembled WGS sequence"/>
</dbReference>
<dbReference type="InterPro" id="IPR050388">
    <property type="entry name" value="ABC_Ni/Peptide_Import"/>
</dbReference>
<dbReference type="SUPFAM" id="SSF52540">
    <property type="entry name" value="P-loop containing nucleoside triphosphate hydrolases"/>
    <property type="match status" value="2"/>
</dbReference>
<evidence type="ECO:0000256" key="4">
    <source>
        <dbReference type="ARBA" id="ARBA00022475"/>
    </source>
</evidence>
<comment type="caution">
    <text evidence="10">The sequence shown here is derived from an EMBL/GenBank/DDBJ whole genome shotgun (WGS) entry which is preliminary data.</text>
</comment>
<evidence type="ECO:0000256" key="8">
    <source>
        <dbReference type="SAM" id="MobiDB-lite"/>
    </source>
</evidence>
<keyword evidence="11" id="KW-1185">Reference proteome</keyword>
<dbReference type="PROSITE" id="PS50893">
    <property type="entry name" value="ABC_TRANSPORTER_2"/>
    <property type="match status" value="2"/>
</dbReference>
<protein>
    <submittedName>
        <fullName evidence="10">ABC transporter ATP-binding protein</fullName>
    </submittedName>
</protein>
<dbReference type="NCBIfam" id="NF008453">
    <property type="entry name" value="PRK11308.1"/>
    <property type="match status" value="2"/>
</dbReference>
<dbReference type="SMART" id="SM00382">
    <property type="entry name" value="AAA"/>
    <property type="match status" value="2"/>
</dbReference>
<dbReference type="Gene3D" id="3.40.50.300">
    <property type="entry name" value="P-loop containing nucleotide triphosphate hydrolases"/>
    <property type="match status" value="2"/>
</dbReference>
<dbReference type="InterPro" id="IPR003593">
    <property type="entry name" value="AAA+_ATPase"/>
</dbReference>
<comment type="similarity">
    <text evidence="2">Belongs to the ABC transporter superfamily.</text>
</comment>
<dbReference type="CDD" id="cd03257">
    <property type="entry name" value="ABC_NikE_OppD_transporters"/>
    <property type="match status" value="2"/>
</dbReference>
<dbReference type="InterPro" id="IPR013563">
    <property type="entry name" value="Oligopep_ABC_C"/>
</dbReference>
<dbReference type="PROSITE" id="PS00211">
    <property type="entry name" value="ABC_TRANSPORTER_1"/>
    <property type="match status" value="2"/>
</dbReference>
<name>A0ABP7D161_9ACTN</name>
<dbReference type="Pfam" id="PF08352">
    <property type="entry name" value="oligo_HPY"/>
    <property type="match status" value="2"/>
</dbReference>
<keyword evidence="7" id="KW-0472">Membrane</keyword>
<evidence type="ECO:0000256" key="6">
    <source>
        <dbReference type="ARBA" id="ARBA00022840"/>
    </source>
</evidence>
<dbReference type="RefSeq" id="WP_344811425.1">
    <property type="nucleotide sequence ID" value="NZ_BAAAYX010000003.1"/>
</dbReference>
<feature type="compositionally biased region" description="Basic and acidic residues" evidence="8">
    <location>
        <begin position="97"/>
        <end position="107"/>
    </location>
</feature>
<dbReference type="Pfam" id="PF00005">
    <property type="entry name" value="ABC_tran"/>
    <property type="match status" value="2"/>
</dbReference>
<feature type="domain" description="ABC transporter" evidence="9">
    <location>
        <begin position="327"/>
        <end position="572"/>
    </location>
</feature>
<feature type="region of interest" description="Disordered" evidence="8">
    <location>
        <begin position="1"/>
        <end position="27"/>
    </location>
</feature>
<gene>
    <name evidence="10" type="ORF">GCM10022204_12310</name>
</gene>
<keyword evidence="5" id="KW-0547">Nucleotide-binding</keyword>
<organism evidence="10 11">
    <name type="scientific">Microlunatus aurantiacus</name>
    <dbReference type="NCBI Taxonomy" id="446786"/>
    <lineage>
        <taxon>Bacteria</taxon>
        <taxon>Bacillati</taxon>
        <taxon>Actinomycetota</taxon>
        <taxon>Actinomycetes</taxon>
        <taxon>Propionibacteriales</taxon>
        <taxon>Propionibacteriaceae</taxon>
        <taxon>Microlunatus</taxon>
    </lineage>
</organism>
<dbReference type="GO" id="GO:0005524">
    <property type="term" value="F:ATP binding"/>
    <property type="evidence" value="ECO:0007669"/>
    <property type="project" value="UniProtKB-KW"/>
</dbReference>
<keyword evidence="6 10" id="KW-0067">ATP-binding</keyword>
<sequence length="590" mass="62579">MTDLDPDLDGHAEPTAPTEVPGPRPVRPDAVLRVSELGVRFGSTTAVDTVSFSVDRGEILALVGESGSGKTVTAQAVLGLLTGTATARGSVQLTSDPARRPADREPNLLDGPAGVDAWAGVRGRLAAMVFQEPQTALNPVKTVGWQLAESLRAHQRIRPGGARRRAIELLALVGIPEPEVRVDAYPHQLSGGQKQRVVIALALANDPVLLIADEPTTALDVSVQAEILALLGELRERLGMAVLLITHNMGVVADLADRVLVMRNGRMVERGEVVALFSAPFTDYTRELLGSVPRLRVVARDAPGIEIDLGAERAVVASASPTSTPALSFVDAVVDYPGRFGRPGFRALHALTVEVAPGEVLGVVGESGSGKSTLGRAALGLLRPTSGRIEVAGSDISAAGRAELRRLRRRIGVVPQDPASTLDPLLSVGESVAEPLQVHREASGRLLRQRVATLLQSVSLPSRYAERRPHELSGGQRQRVALARALALRPDLLIADEPTSALDVSVQAAVLAEFARLRAELGFACVFISHDLAVVDSVSDRVLVLQDGRAVESGPTDRVLGRPTHPYTRALLTAVPIPDPIEQRARRHAS</sequence>
<dbReference type="PANTHER" id="PTHR43297:SF2">
    <property type="entry name" value="DIPEPTIDE TRANSPORT ATP-BINDING PROTEIN DPPD"/>
    <property type="match status" value="1"/>
</dbReference>
<reference evidence="11" key="1">
    <citation type="journal article" date="2019" name="Int. J. Syst. Evol. Microbiol.">
        <title>The Global Catalogue of Microorganisms (GCM) 10K type strain sequencing project: providing services to taxonomists for standard genome sequencing and annotation.</title>
        <authorList>
            <consortium name="The Broad Institute Genomics Platform"/>
            <consortium name="The Broad Institute Genome Sequencing Center for Infectious Disease"/>
            <person name="Wu L."/>
            <person name="Ma J."/>
        </authorList>
    </citation>
    <scope>NUCLEOTIDE SEQUENCE [LARGE SCALE GENOMIC DNA]</scope>
    <source>
        <strain evidence="11">JCM 16548</strain>
    </source>
</reference>
<feature type="domain" description="ABC transporter" evidence="9">
    <location>
        <begin position="32"/>
        <end position="289"/>
    </location>
</feature>
<dbReference type="InterPro" id="IPR003439">
    <property type="entry name" value="ABC_transporter-like_ATP-bd"/>
</dbReference>
<keyword evidence="4" id="KW-1003">Cell membrane</keyword>
<dbReference type="EMBL" id="BAAAYX010000003">
    <property type="protein sequence ID" value="GAA3697713.1"/>
    <property type="molecule type" value="Genomic_DNA"/>
</dbReference>
<dbReference type="PANTHER" id="PTHR43297">
    <property type="entry name" value="OLIGOPEPTIDE TRANSPORT ATP-BINDING PROTEIN APPD"/>
    <property type="match status" value="1"/>
</dbReference>
<keyword evidence="3" id="KW-0813">Transport</keyword>
<evidence type="ECO:0000256" key="1">
    <source>
        <dbReference type="ARBA" id="ARBA00004202"/>
    </source>
</evidence>